<comment type="caution">
    <text evidence="2">The sequence shown here is derived from an EMBL/GenBank/DDBJ whole genome shotgun (WGS) entry which is preliminary data.</text>
</comment>
<accession>A0A508TC09</accession>
<evidence type="ECO:0000313" key="3">
    <source>
        <dbReference type="Proteomes" id="UP000328092"/>
    </source>
</evidence>
<protein>
    <recommendedName>
        <fullName evidence="4">Lipoprotein</fullName>
    </recommendedName>
</protein>
<gene>
    <name evidence="2" type="ORF">CI1B_36180</name>
</gene>
<reference evidence="2" key="1">
    <citation type="submission" date="2019-02" db="EMBL/GenBank/DDBJ databases">
        <authorList>
            <person name="Pothier F.J."/>
        </authorList>
    </citation>
    <scope>NUCLEOTIDE SEQUENCE</scope>
    <source>
        <strain evidence="2">CI-1B</strain>
    </source>
</reference>
<sequence length="297" mass="32413">MFLFQRLLLLIVLLSASISAGCTVPHFDVPYNQSGQPTVKSIVQRIQCEIRDMVRDDSHDPVAAHRRFLLNQDMEVLVSMSIEVNDTGGLNPTLAYLNPLTSFTFSGSGTLSEARDHTFTENLQFSFREIYLDWYTWRLARLADLNAEELGLIPHDCPPADTNLSGTLGINDFVAMAASSEGLTLGAEKVFGGSIQFLVTKNVSSVGPTWTLVHFKGPGGLLNMSQVNTDKITLAFAQGPNVGTKMVLPKAVPGAPKVAVGPRFFNPRAYQLLQQMLTGSINTQLTTLQNTILSGVR</sequence>
<evidence type="ECO:0008006" key="4">
    <source>
        <dbReference type="Google" id="ProtNLM"/>
    </source>
</evidence>
<feature type="chain" id="PRO_5021393363" description="Lipoprotein" evidence="1">
    <location>
        <begin position="21"/>
        <end position="297"/>
    </location>
</feature>
<keyword evidence="1" id="KW-0732">Signal</keyword>
<proteinExistence type="predicted"/>
<evidence type="ECO:0000256" key="1">
    <source>
        <dbReference type="SAM" id="SignalP"/>
    </source>
</evidence>
<organism evidence="2 3">
    <name type="scientific">Bradyrhizobium ivorense</name>
    <dbReference type="NCBI Taxonomy" id="2511166"/>
    <lineage>
        <taxon>Bacteria</taxon>
        <taxon>Pseudomonadati</taxon>
        <taxon>Pseudomonadota</taxon>
        <taxon>Alphaproteobacteria</taxon>
        <taxon>Hyphomicrobiales</taxon>
        <taxon>Nitrobacteraceae</taxon>
        <taxon>Bradyrhizobium</taxon>
    </lineage>
</organism>
<dbReference type="Proteomes" id="UP000328092">
    <property type="component" value="Unassembled WGS sequence"/>
</dbReference>
<dbReference type="EMBL" id="CAADFC020000013">
    <property type="protein sequence ID" value="VIO71434.1"/>
    <property type="molecule type" value="Genomic_DNA"/>
</dbReference>
<dbReference type="PROSITE" id="PS51257">
    <property type="entry name" value="PROKAR_LIPOPROTEIN"/>
    <property type="match status" value="1"/>
</dbReference>
<dbReference type="AlphaFoldDB" id="A0A508TC09"/>
<name>A0A508TC09_9BRAD</name>
<keyword evidence="3" id="KW-1185">Reference proteome</keyword>
<evidence type="ECO:0000313" key="2">
    <source>
        <dbReference type="EMBL" id="VIO71434.1"/>
    </source>
</evidence>
<feature type="signal peptide" evidence="1">
    <location>
        <begin position="1"/>
        <end position="20"/>
    </location>
</feature>